<dbReference type="Proteomes" id="UP001602245">
    <property type="component" value="Unassembled WGS sequence"/>
</dbReference>
<reference evidence="2 3" key="1">
    <citation type="submission" date="2024-10" db="EMBL/GenBank/DDBJ databases">
        <title>The Natural Products Discovery Center: Release of the First 8490 Sequenced Strains for Exploring Actinobacteria Biosynthetic Diversity.</title>
        <authorList>
            <person name="Kalkreuter E."/>
            <person name="Kautsar S.A."/>
            <person name="Yang D."/>
            <person name="Bader C.D."/>
            <person name="Teijaro C.N."/>
            <person name="Fluegel L."/>
            <person name="Davis C.M."/>
            <person name="Simpson J.R."/>
            <person name="Lauterbach L."/>
            <person name="Steele A.D."/>
            <person name="Gui C."/>
            <person name="Meng S."/>
            <person name="Li G."/>
            <person name="Viehrig K."/>
            <person name="Ye F."/>
            <person name="Su P."/>
            <person name="Kiefer A.F."/>
            <person name="Nichols A."/>
            <person name="Cepeda A.J."/>
            <person name="Yan W."/>
            <person name="Fan B."/>
            <person name="Jiang Y."/>
            <person name="Adhikari A."/>
            <person name="Zheng C.-J."/>
            <person name="Schuster L."/>
            <person name="Cowan T.M."/>
            <person name="Smanski M.J."/>
            <person name="Chevrette M.G."/>
            <person name="De Carvalho L.P.S."/>
            <person name="Shen B."/>
        </authorList>
    </citation>
    <scope>NUCLEOTIDE SEQUENCE [LARGE SCALE GENOMIC DNA]</scope>
    <source>
        <strain evidence="2 3">NPDC000087</strain>
    </source>
</reference>
<sequence length="69" mass="7309">MELAGLVVWFGALGMIVAALNVVALRVVRPDEVPGYVRCRIEWWSAHNSAFLLGSVGLAVVGLVGLAAF</sequence>
<name>A0ABW6W8F8_9ACTN</name>
<keyword evidence="1" id="KW-0812">Transmembrane</keyword>
<keyword evidence="3" id="KW-1185">Reference proteome</keyword>
<gene>
    <name evidence="2" type="ORF">ACFY35_05165</name>
</gene>
<feature type="transmembrane region" description="Helical" evidence="1">
    <location>
        <begin position="6"/>
        <end position="28"/>
    </location>
</feature>
<dbReference type="RefSeq" id="WP_020509153.1">
    <property type="nucleotide sequence ID" value="NZ_JBIAZU010000001.1"/>
</dbReference>
<proteinExistence type="predicted"/>
<keyword evidence="1" id="KW-0472">Membrane</keyword>
<protein>
    <submittedName>
        <fullName evidence="2">Uncharacterized protein</fullName>
    </submittedName>
</protein>
<organism evidence="2 3">
    <name type="scientific">Paractinoplanes globisporus</name>
    <dbReference type="NCBI Taxonomy" id="113565"/>
    <lineage>
        <taxon>Bacteria</taxon>
        <taxon>Bacillati</taxon>
        <taxon>Actinomycetota</taxon>
        <taxon>Actinomycetes</taxon>
        <taxon>Micromonosporales</taxon>
        <taxon>Micromonosporaceae</taxon>
        <taxon>Paractinoplanes</taxon>
    </lineage>
</organism>
<evidence type="ECO:0000256" key="1">
    <source>
        <dbReference type="SAM" id="Phobius"/>
    </source>
</evidence>
<keyword evidence="1" id="KW-1133">Transmembrane helix</keyword>
<evidence type="ECO:0000313" key="2">
    <source>
        <dbReference type="EMBL" id="MFF5288805.1"/>
    </source>
</evidence>
<comment type="caution">
    <text evidence="2">The sequence shown here is derived from an EMBL/GenBank/DDBJ whole genome shotgun (WGS) entry which is preliminary data.</text>
</comment>
<accession>A0ABW6W8F8</accession>
<feature type="transmembrane region" description="Helical" evidence="1">
    <location>
        <begin position="49"/>
        <end position="68"/>
    </location>
</feature>
<evidence type="ECO:0000313" key="3">
    <source>
        <dbReference type="Proteomes" id="UP001602245"/>
    </source>
</evidence>
<dbReference type="EMBL" id="JBIAZU010000001">
    <property type="protein sequence ID" value="MFF5288805.1"/>
    <property type="molecule type" value="Genomic_DNA"/>
</dbReference>